<dbReference type="eggNOG" id="ENOG5031TIF">
    <property type="taxonomic scope" value="Bacteria"/>
</dbReference>
<dbReference type="Proteomes" id="UP000002747">
    <property type="component" value="Chromosome"/>
</dbReference>
<keyword evidence="1" id="KW-0812">Transmembrane</keyword>
<dbReference type="EMBL" id="FM211060">
    <property type="protein sequence ID" value="CAR67801.1"/>
    <property type="molecule type" value="Genomic_DNA"/>
</dbReference>
<reference evidence="2 4" key="4">
    <citation type="journal article" date="2009" name="BMC Genomics">
        <title>Comparative genomics of the emerging human pathogen Photorhabdus asymbiotica with the insect pathogen Photorhabdus luminescens.</title>
        <authorList>
            <person name="Wilkinson P."/>
            <person name="Waterfield N.R."/>
            <person name="Crossman L."/>
            <person name="Corton C."/>
            <person name="Sanchez-Contreras M."/>
            <person name="Vlisidou I."/>
            <person name="Barron A."/>
            <person name="Bignell A."/>
            <person name="Clark L."/>
            <person name="Ormond D."/>
            <person name="Mayho M."/>
            <person name="Bason N."/>
            <person name="Smith F."/>
            <person name="Simmonds M."/>
            <person name="Churcher C."/>
            <person name="Harris D."/>
            <person name="Thompson N.R."/>
            <person name="Quail M."/>
            <person name="Parkhill J."/>
            <person name="ffrench-Constant R.H."/>
        </authorList>
    </citation>
    <scope>NUCLEOTIDE SEQUENCE [LARGE SCALE GENOMIC DNA]</scope>
    <source>
        <strain evidence="4">ATCC 43949 / 3105-77</strain>
        <strain evidence="2">ATCC43949</strain>
    </source>
</reference>
<accession>C7BIU3</accession>
<dbReference type="EMBL" id="FM162591">
    <property type="protein sequence ID" value="CAQ85467.1"/>
    <property type="molecule type" value="Genomic_DNA"/>
</dbReference>
<dbReference type="STRING" id="291112.PAU_03379"/>
<dbReference type="KEGG" id="pay:PAU_03379"/>
<organism evidence="3">
    <name type="scientific">Photorhabdus asymbiotica subsp. asymbiotica (strain ATCC 43949 / 3105-77)</name>
    <name type="common">Xenorhabdus luminescens (strain 2)</name>
    <dbReference type="NCBI Taxonomy" id="553480"/>
    <lineage>
        <taxon>Bacteria</taxon>
        <taxon>Pseudomonadati</taxon>
        <taxon>Pseudomonadota</taxon>
        <taxon>Gammaproteobacteria</taxon>
        <taxon>Enterobacterales</taxon>
        <taxon>Morganellaceae</taxon>
        <taxon>Photorhabdus</taxon>
    </lineage>
</organism>
<dbReference type="Pfam" id="PF11158">
    <property type="entry name" value="DUF2938"/>
    <property type="match status" value="1"/>
</dbReference>
<name>B6VNS0_PHOAA</name>
<keyword evidence="1" id="KW-1133">Transmembrane helix</keyword>
<evidence type="ECO:0008006" key="5">
    <source>
        <dbReference type="Google" id="ProtNLM"/>
    </source>
</evidence>
<accession>B6VNS0</accession>
<evidence type="ECO:0000256" key="1">
    <source>
        <dbReference type="SAM" id="Phobius"/>
    </source>
</evidence>
<feature type="transmembrane region" description="Helical" evidence="1">
    <location>
        <begin position="26"/>
        <end position="44"/>
    </location>
</feature>
<sequence>MPGGKFVHHTIIQATPIRGEKVLGWTTHYIIGVFFSLLFIIIIGQSWLENPTLLPALAMGIISIIAPFFLMQPGFGFGFAAAKTPQPNVARLRSLVAHTSFGVGIYLSALIINELFPISKLIN</sequence>
<reference evidence="3" key="1">
    <citation type="journal article" date="2008" name="Proc. Natl. Acad. Sci. U.S.A.">
        <title>Rapid virulence annotation (RVA): identification of virulence factors using a bacterial genome library and multiple invertebrate hosts.</title>
        <authorList>
            <person name="Waterfield N.R."/>
            <person name="Sanchez-Contreras M."/>
            <person name="Eleftherianos I."/>
            <person name="Dowling A."/>
            <person name="Wilkinson P."/>
            <person name="Parkhill J."/>
            <person name="Thomson N."/>
            <person name="Reynolds S.E."/>
            <person name="Bode H.B."/>
            <person name="Dorus S."/>
            <person name="Ffrench-Constant R.H."/>
        </authorList>
    </citation>
    <scope>NUCLEOTIDE SEQUENCE</scope>
    <source>
        <strain evidence="3">ATCC 43949</strain>
    </source>
</reference>
<keyword evidence="1" id="KW-0472">Membrane</keyword>
<gene>
    <name evidence="2" type="ordered locus">PAU_03379</name>
    <name evidence="3" type="ORF">PA-RVA20-21-0199</name>
</gene>
<evidence type="ECO:0000313" key="3">
    <source>
        <dbReference type="EMBL" id="CAR67801.1"/>
    </source>
</evidence>
<evidence type="ECO:0000313" key="4">
    <source>
        <dbReference type="Proteomes" id="UP000002747"/>
    </source>
</evidence>
<feature type="transmembrane region" description="Helical" evidence="1">
    <location>
        <begin position="56"/>
        <end position="75"/>
    </location>
</feature>
<reference evidence="3" key="3">
    <citation type="submission" date="2008-09" db="EMBL/GenBank/DDBJ databases">
        <authorList>
            <person name="Thomson N.R."/>
        </authorList>
    </citation>
    <scope>NUCLEOTIDE SEQUENCE</scope>
    <source>
        <strain evidence="3">ATCC 43949</strain>
    </source>
</reference>
<reference evidence="2" key="2">
    <citation type="submission" date="2008-05" db="EMBL/GenBank/DDBJ databases">
        <authorList>
            <person name="Crossman L.C."/>
        </authorList>
    </citation>
    <scope>NUCLEOTIDE SEQUENCE</scope>
    <source>
        <strain evidence="2">ATCC43949</strain>
    </source>
</reference>
<protein>
    <recommendedName>
        <fullName evidence="5">DUF2938 domain-containing protein</fullName>
    </recommendedName>
</protein>
<feature type="transmembrane region" description="Helical" evidence="1">
    <location>
        <begin position="95"/>
        <end position="116"/>
    </location>
</feature>
<dbReference type="InterPro" id="IPR021329">
    <property type="entry name" value="DUF2938"/>
</dbReference>
<dbReference type="AlphaFoldDB" id="B6VNS0"/>
<proteinExistence type="predicted"/>
<evidence type="ECO:0000313" key="2">
    <source>
        <dbReference type="EMBL" id="CAQ85467.1"/>
    </source>
</evidence>